<proteinExistence type="inferred from homology"/>
<accession>A0AAN7WAW7</accession>
<dbReference type="AlphaFoldDB" id="A0AAN7WAW7"/>
<gene>
    <name evidence="5" type="ORF">LTR97_002644</name>
</gene>
<feature type="compositionally biased region" description="Basic and acidic residues" evidence="2">
    <location>
        <begin position="500"/>
        <end position="509"/>
    </location>
</feature>
<dbReference type="InterPro" id="IPR033121">
    <property type="entry name" value="PEPTIDASE_A1"/>
</dbReference>
<comment type="caution">
    <text evidence="5">The sequence shown here is derived from an EMBL/GenBank/DDBJ whole genome shotgun (WGS) entry which is preliminary data.</text>
</comment>
<keyword evidence="3" id="KW-0472">Membrane</keyword>
<feature type="transmembrane region" description="Helical" evidence="3">
    <location>
        <begin position="428"/>
        <end position="452"/>
    </location>
</feature>
<feature type="domain" description="Peptidase A1" evidence="4">
    <location>
        <begin position="38"/>
        <end position="392"/>
    </location>
</feature>
<protein>
    <recommendedName>
        <fullName evidence="4">Peptidase A1 domain-containing protein</fullName>
    </recommendedName>
</protein>
<dbReference type="PANTHER" id="PTHR47966:SF51">
    <property type="entry name" value="BETA-SITE APP-CLEAVING ENZYME, ISOFORM A-RELATED"/>
    <property type="match status" value="1"/>
</dbReference>
<feature type="compositionally biased region" description="Basic and acidic residues" evidence="2">
    <location>
        <begin position="519"/>
        <end position="536"/>
    </location>
</feature>
<dbReference type="SUPFAM" id="SSF50630">
    <property type="entry name" value="Acid proteases"/>
    <property type="match status" value="1"/>
</dbReference>
<dbReference type="InterPro" id="IPR021109">
    <property type="entry name" value="Peptidase_aspartic_dom_sf"/>
</dbReference>
<dbReference type="Proteomes" id="UP001310594">
    <property type="component" value="Unassembled WGS sequence"/>
</dbReference>
<dbReference type="GO" id="GO:0004190">
    <property type="term" value="F:aspartic-type endopeptidase activity"/>
    <property type="evidence" value="ECO:0007669"/>
    <property type="project" value="InterPro"/>
</dbReference>
<evidence type="ECO:0000259" key="4">
    <source>
        <dbReference type="PROSITE" id="PS51767"/>
    </source>
</evidence>
<dbReference type="PANTHER" id="PTHR47966">
    <property type="entry name" value="BETA-SITE APP-CLEAVING ENZYME, ISOFORM A-RELATED"/>
    <property type="match status" value="1"/>
</dbReference>
<dbReference type="Gene3D" id="2.40.70.10">
    <property type="entry name" value="Acid Proteases"/>
    <property type="match status" value="2"/>
</dbReference>
<dbReference type="Pfam" id="PF00026">
    <property type="entry name" value="Asp"/>
    <property type="match status" value="1"/>
</dbReference>
<keyword evidence="3" id="KW-0812">Transmembrane</keyword>
<evidence type="ECO:0000256" key="2">
    <source>
        <dbReference type="SAM" id="MobiDB-lite"/>
    </source>
</evidence>
<comment type="similarity">
    <text evidence="1">Belongs to the peptidase A1 family.</text>
</comment>
<dbReference type="PROSITE" id="PS51767">
    <property type="entry name" value="PEPTIDASE_A1"/>
    <property type="match status" value="1"/>
</dbReference>
<keyword evidence="3" id="KW-1133">Transmembrane helix</keyword>
<evidence type="ECO:0000313" key="5">
    <source>
        <dbReference type="EMBL" id="KAK5705525.1"/>
    </source>
</evidence>
<name>A0AAN7WAW7_9PEZI</name>
<feature type="region of interest" description="Disordered" evidence="2">
    <location>
        <begin position="500"/>
        <end position="551"/>
    </location>
</feature>
<evidence type="ECO:0000256" key="3">
    <source>
        <dbReference type="SAM" id="Phobius"/>
    </source>
</evidence>
<reference evidence="5" key="1">
    <citation type="submission" date="2023-08" db="EMBL/GenBank/DDBJ databases">
        <title>Black Yeasts Isolated from many extreme environments.</title>
        <authorList>
            <person name="Coleine C."/>
            <person name="Stajich J.E."/>
            <person name="Selbmann L."/>
        </authorList>
    </citation>
    <scope>NUCLEOTIDE SEQUENCE</scope>
    <source>
        <strain evidence="5">CCFEE 5810</strain>
    </source>
</reference>
<evidence type="ECO:0000313" key="6">
    <source>
        <dbReference type="Proteomes" id="UP001310594"/>
    </source>
</evidence>
<sequence length="551" mass="60024">MAKLDQALRKQADVEADNIPTSSLHSILHQAFLTSIRSTFRVEVGTPFQSLRLLPGTSAFSGNAIWVILAEGCWEANPGLPNCASDRGETFTRNASTTWSTQRLANGGLYQLPTYEEQPLGLTGSAYYGFDTVELGLDSQGLPTLSNQLVAGIATDNYFVGSLGLSPFPFNISGLNDPVPSLLGTLRNQSFVQSSSWAYTAGAFFQTPPVYGSLTFGGYDETRFDPNKTLNNIAFSGDTSRDLQLQLHTITYNTLGSSPLLVDSVYVFIDSLASQIWLPTAACRNFETAFNLTWDSSTSLYLIDESVHNTLLAQKPVFKFTLGGGDSNSETVDILLPYAAFDLNVTLPIVNGTYRYFPLKRADNATQYTLGRVFLQEAYIIADYDRKNFSVSQALFPPASVARKLTTICAPGNEAACKQSDKALGTGGIAGIVVGCVAFLGLLAASLGWLLWRQRKAHAKIRGSLPSVDEKIEPLPPSEPLLAQTELESREAALYEMDQRNEFRPELGEGRNAFTPELDEGRPKTKDGPSERHEMGSSDVAAYELEAPVPR</sequence>
<organism evidence="5 6">
    <name type="scientific">Elasticomyces elasticus</name>
    <dbReference type="NCBI Taxonomy" id="574655"/>
    <lineage>
        <taxon>Eukaryota</taxon>
        <taxon>Fungi</taxon>
        <taxon>Dikarya</taxon>
        <taxon>Ascomycota</taxon>
        <taxon>Pezizomycotina</taxon>
        <taxon>Dothideomycetes</taxon>
        <taxon>Dothideomycetidae</taxon>
        <taxon>Mycosphaerellales</taxon>
        <taxon>Teratosphaeriaceae</taxon>
        <taxon>Elasticomyces</taxon>
    </lineage>
</organism>
<evidence type="ECO:0000256" key="1">
    <source>
        <dbReference type="ARBA" id="ARBA00007447"/>
    </source>
</evidence>
<dbReference type="EMBL" id="JAVRQU010000003">
    <property type="protein sequence ID" value="KAK5705525.1"/>
    <property type="molecule type" value="Genomic_DNA"/>
</dbReference>
<dbReference type="InterPro" id="IPR001461">
    <property type="entry name" value="Aspartic_peptidase_A1"/>
</dbReference>
<dbReference type="GO" id="GO:0000324">
    <property type="term" value="C:fungal-type vacuole"/>
    <property type="evidence" value="ECO:0007669"/>
    <property type="project" value="TreeGrafter"/>
</dbReference>
<dbReference type="CDD" id="cd12087">
    <property type="entry name" value="TM_EGFR-like"/>
    <property type="match status" value="1"/>
</dbReference>
<dbReference type="GO" id="GO:0006508">
    <property type="term" value="P:proteolysis"/>
    <property type="evidence" value="ECO:0007669"/>
    <property type="project" value="InterPro"/>
</dbReference>